<dbReference type="SUPFAM" id="SSF56349">
    <property type="entry name" value="DNA breaking-rejoining enzymes"/>
    <property type="match status" value="1"/>
</dbReference>
<dbReference type="InterPro" id="IPR010998">
    <property type="entry name" value="Integrase_recombinase_N"/>
</dbReference>
<feature type="region of interest" description="Disordered" evidence="5">
    <location>
        <begin position="343"/>
        <end position="363"/>
    </location>
</feature>
<evidence type="ECO:0000256" key="4">
    <source>
        <dbReference type="PROSITE-ProRule" id="PRU01248"/>
    </source>
</evidence>
<organism evidence="8 9">
    <name type="scientific">Micromonospora narathiwatensis</name>
    <dbReference type="NCBI Taxonomy" id="299146"/>
    <lineage>
        <taxon>Bacteria</taxon>
        <taxon>Bacillati</taxon>
        <taxon>Actinomycetota</taxon>
        <taxon>Actinomycetes</taxon>
        <taxon>Micromonosporales</taxon>
        <taxon>Micromonosporaceae</taxon>
        <taxon>Micromonospora</taxon>
    </lineage>
</organism>
<dbReference type="Gene3D" id="1.10.443.10">
    <property type="entry name" value="Intergrase catalytic core"/>
    <property type="match status" value="1"/>
</dbReference>
<sequence>MGSAFSGGDDLETARLLLTRLGVTPEQLLTVQSTPRVVPTFDEYIERVSEAVTAGTGRVYGTYWNRVREVWGNRRLNEPTPLEIRQLAERMKEQLVVRRNSRGGRTAAEHLISSLRCLYSYAEADGLITESANPAKRVPKPRRLASTRRALSEHQLTSINEVAATTGNDPELDALILRLHIETACRRGGGLALRRADLDTEQCMVQLHEKGETVRWQPISPTLATQLEQHWDDREGGNLTDRLLRYRNSRPITSRRHDHLWQRLGRCLRWVATQQVSTHWLRHTTLTWVERSFGYAVARAFAGHNGRSDAGTTSTYVRADVYEVAQALVALTGESHPLLCTAAGAPSDSRGRASRATAWRRGR</sequence>
<dbReference type="PROSITE" id="PS51900">
    <property type="entry name" value="CB"/>
    <property type="match status" value="1"/>
</dbReference>
<dbReference type="GO" id="GO:0006310">
    <property type="term" value="P:DNA recombination"/>
    <property type="evidence" value="ECO:0007669"/>
    <property type="project" value="UniProtKB-KW"/>
</dbReference>
<evidence type="ECO:0000259" key="7">
    <source>
        <dbReference type="PROSITE" id="PS51900"/>
    </source>
</evidence>
<evidence type="ECO:0000256" key="1">
    <source>
        <dbReference type="ARBA" id="ARBA00008857"/>
    </source>
</evidence>
<dbReference type="EMBL" id="LT594324">
    <property type="protein sequence ID" value="SBT46937.1"/>
    <property type="molecule type" value="Genomic_DNA"/>
</dbReference>
<proteinExistence type="inferred from homology"/>
<evidence type="ECO:0000256" key="5">
    <source>
        <dbReference type="SAM" id="MobiDB-lite"/>
    </source>
</evidence>
<keyword evidence="9" id="KW-1185">Reference proteome</keyword>
<evidence type="ECO:0000256" key="3">
    <source>
        <dbReference type="ARBA" id="ARBA00023172"/>
    </source>
</evidence>
<dbReference type="CDD" id="cd00397">
    <property type="entry name" value="DNA_BRE_C"/>
    <property type="match status" value="1"/>
</dbReference>
<dbReference type="Pfam" id="PF00589">
    <property type="entry name" value="Phage_integrase"/>
    <property type="match status" value="1"/>
</dbReference>
<dbReference type="PANTHER" id="PTHR30349">
    <property type="entry name" value="PHAGE INTEGRASE-RELATED"/>
    <property type="match status" value="1"/>
</dbReference>
<feature type="domain" description="Tyr recombinase" evidence="6">
    <location>
        <begin position="146"/>
        <end position="329"/>
    </location>
</feature>
<dbReference type="InterPro" id="IPR050090">
    <property type="entry name" value="Tyrosine_recombinase_XerCD"/>
</dbReference>
<dbReference type="OrthoDB" id="864726at2"/>
<accession>A0A1A8ZSR5</accession>
<evidence type="ECO:0000313" key="9">
    <source>
        <dbReference type="Proteomes" id="UP000198765"/>
    </source>
</evidence>
<dbReference type="PATRIC" id="fig|299146.4.peg.2858"/>
<dbReference type="PROSITE" id="PS51898">
    <property type="entry name" value="TYR_RECOMBINASE"/>
    <property type="match status" value="1"/>
</dbReference>
<dbReference type="GO" id="GO:0015074">
    <property type="term" value="P:DNA integration"/>
    <property type="evidence" value="ECO:0007669"/>
    <property type="project" value="InterPro"/>
</dbReference>
<name>A0A1A8ZSR5_9ACTN</name>
<dbReference type="InterPro" id="IPR013762">
    <property type="entry name" value="Integrase-like_cat_sf"/>
</dbReference>
<feature type="domain" description="Core-binding (CB)" evidence="7">
    <location>
        <begin position="39"/>
        <end position="123"/>
    </location>
</feature>
<protein>
    <submittedName>
        <fullName evidence="8">Site-specific recombinase XerC</fullName>
    </submittedName>
</protein>
<gene>
    <name evidence="8" type="ORF">GA0070621_2758</name>
</gene>
<evidence type="ECO:0000256" key="2">
    <source>
        <dbReference type="ARBA" id="ARBA00023125"/>
    </source>
</evidence>
<dbReference type="AlphaFoldDB" id="A0A1A8ZSR5"/>
<dbReference type="Proteomes" id="UP000198765">
    <property type="component" value="Chromosome I"/>
</dbReference>
<dbReference type="InterPro" id="IPR002104">
    <property type="entry name" value="Integrase_catalytic"/>
</dbReference>
<comment type="similarity">
    <text evidence="1">Belongs to the 'phage' integrase family.</text>
</comment>
<dbReference type="Gene3D" id="1.10.150.130">
    <property type="match status" value="1"/>
</dbReference>
<evidence type="ECO:0000313" key="8">
    <source>
        <dbReference type="EMBL" id="SBT46937.1"/>
    </source>
</evidence>
<dbReference type="PANTHER" id="PTHR30349:SF41">
    <property type="entry name" value="INTEGRASE_RECOMBINASE PROTEIN MJ0367-RELATED"/>
    <property type="match status" value="1"/>
</dbReference>
<keyword evidence="2 4" id="KW-0238">DNA-binding</keyword>
<reference evidence="8 9" key="1">
    <citation type="submission" date="2016-06" db="EMBL/GenBank/DDBJ databases">
        <authorList>
            <person name="Kjaerup R.B."/>
            <person name="Dalgaard T.S."/>
            <person name="Juul-Madsen H.R."/>
        </authorList>
    </citation>
    <scope>NUCLEOTIDE SEQUENCE [LARGE SCALE GENOMIC DNA]</scope>
    <source>
        <strain evidence="8 9">DSM 45248</strain>
    </source>
</reference>
<dbReference type="RefSeq" id="WP_091202376.1">
    <property type="nucleotide sequence ID" value="NZ_LT594324.1"/>
</dbReference>
<dbReference type="InterPro" id="IPR011010">
    <property type="entry name" value="DNA_brk_join_enz"/>
</dbReference>
<keyword evidence="3" id="KW-0233">DNA recombination</keyword>
<dbReference type="InterPro" id="IPR044068">
    <property type="entry name" value="CB"/>
</dbReference>
<dbReference type="GO" id="GO:0003677">
    <property type="term" value="F:DNA binding"/>
    <property type="evidence" value="ECO:0007669"/>
    <property type="project" value="UniProtKB-UniRule"/>
</dbReference>
<evidence type="ECO:0000259" key="6">
    <source>
        <dbReference type="PROSITE" id="PS51898"/>
    </source>
</evidence>